<dbReference type="RefSeq" id="WP_145303714.1">
    <property type="nucleotide sequence ID" value="NZ_CP036319.1"/>
</dbReference>
<keyword evidence="4" id="KW-1185">Reference proteome</keyword>
<feature type="chain" id="PRO_5023147909" evidence="2">
    <location>
        <begin position="25"/>
        <end position="66"/>
    </location>
</feature>
<dbReference type="Proteomes" id="UP000317238">
    <property type="component" value="Unassembled WGS sequence"/>
</dbReference>
<feature type="signal peptide" evidence="2">
    <location>
        <begin position="1"/>
        <end position="24"/>
    </location>
</feature>
<dbReference type="EMBL" id="SJPL01000001">
    <property type="protein sequence ID" value="TWT71269.1"/>
    <property type="molecule type" value="Genomic_DNA"/>
</dbReference>
<name>A0A5C5Y8G4_9PLAN</name>
<gene>
    <name evidence="3" type="ORF">Pan14r_35790</name>
</gene>
<dbReference type="PROSITE" id="PS51257">
    <property type="entry name" value="PROKAR_LIPOPROTEIN"/>
    <property type="match status" value="1"/>
</dbReference>
<protein>
    <submittedName>
        <fullName evidence="3">Uncharacterized protein</fullName>
    </submittedName>
</protein>
<proteinExistence type="predicted"/>
<feature type="region of interest" description="Disordered" evidence="1">
    <location>
        <begin position="22"/>
        <end position="66"/>
    </location>
</feature>
<organism evidence="3 4">
    <name type="scientific">Crateriforma conspicua</name>
    <dbReference type="NCBI Taxonomy" id="2527996"/>
    <lineage>
        <taxon>Bacteria</taxon>
        <taxon>Pseudomonadati</taxon>
        <taxon>Planctomycetota</taxon>
        <taxon>Planctomycetia</taxon>
        <taxon>Planctomycetales</taxon>
        <taxon>Planctomycetaceae</taxon>
        <taxon>Crateriforma</taxon>
    </lineage>
</organism>
<evidence type="ECO:0000313" key="3">
    <source>
        <dbReference type="EMBL" id="TWT71269.1"/>
    </source>
</evidence>
<evidence type="ECO:0000313" key="4">
    <source>
        <dbReference type="Proteomes" id="UP000317238"/>
    </source>
</evidence>
<keyword evidence="2" id="KW-0732">Signal</keyword>
<feature type="compositionally biased region" description="Polar residues" evidence="1">
    <location>
        <begin position="50"/>
        <end position="59"/>
    </location>
</feature>
<feature type="compositionally biased region" description="Low complexity" evidence="1">
    <location>
        <begin position="30"/>
        <end position="49"/>
    </location>
</feature>
<accession>A0A5C5Y8G4</accession>
<evidence type="ECO:0000256" key="1">
    <source>
        <dbReference type="SAM" id="MobiDB-lite"/>
    </source>
</evidence>
<comment type="caution">
    <text evidence="3">The sequence shown here is derived from an EMBL/GenBank/DDBJ whole genome shotgun (WGS) entry which is preliminary data.</text>
</comment>
<evidence type="ECO:0000256" key="2">
    <source>
        <dbReference type="SAM" id="SignalP"/>
    </source>
</evidence>
<reference evidence="3 4" key="1">
    <citation type="submission" date="2019-02" db="EMBL/GenBank/DDBJ databases">
        <title>Deep-cultivation of Planctomycetes and their phenomic and genomic characterization uncovers novel biology.</title>
        <authorList>
            <person name="Wiegand S."/>
            <person name="Jogler M."/>
            <person name="Boedeker C."/>
            <person name="Pinto D."/>
            <person name="Vollmers J."/>
            <person name="Rivas-Marin E."/>
            <person name="Kohn T."/>
            <person name="Peeters S.H."/>
            <person name="Heuer A."/>
            <person name="Rast P."/>
            <person name="Oberbeckmann S."/>
            <person name="Bunk B."/>
            <person name="Jeske O."/>
            <person name="Meyerdierks A."/>
            <person name="Storesund J.E."/>
            <person name="Kallscheuer N."/>
            <person name="Luecker S."/>
            <person name="Lage O.M."/>
            <person name="Pohl T."/>
            <person name="Merkel B.J."/>
            <person name="Hornburger P."/>
            <person name="Mueller R.-W."/>
            <person name="Bruemmer F."/>
            <person name="Labrenz M."/>
            <person name="Spormann A.M."/>
            <person name="Op Den Camp H."/>
            <person name="Overmann J."/>
            <person name="Amann R."/>
            <person name="Jetten M.S.M."/>
            <person name="Mascher T."/>
            <person name="Medema M.H."/>
            <person name="Devos D.P."/>
            <person name="Kaster A.-K."/>
            <person name="Ovreas L."/>
            <person name="Rohde M."/>
            <person name="Galperin M.Y."/>
            <person name="Jogler C."/>
        </authorList>
    </citation>
    <scope>NUCLEOTIDE SEQUENCE [LARGE SCALE GENOMIC DNA]</scope>
    <source>
        <strain evidence="3 4">Pan14r</strain>
    </source>
</reference>
<dbReference type="AlphaFoldDB" id="A0A5C5Y8G4"/>
<sequence precursor="true">MNKLISLVAAALLCCFTVGCTPPAEDVDVSTDTTVTETETSNTTTGVETPGSNVTTGSETPAGETP</sequence>